<dbReference type="RefSeq" id="WP_086755485.1">
    <property type="nucleotide sequence ID" value="NZ_JAGJBZ010000001.1"/>
</dbReference>
<sequence length="199" mass="21895">MPVTEPRLSPVAETDIPEKALTALEPYRNAEAGGEIYAIWTTLAAHPDALRRFLVFGNHVLGRNTLSVRARELVILRVAWLTQAEYEWLQHVRIARRAGVSDAGIRAVGTPVPTGFDETEQVLLLATDQLVGVADLDDDAWKRLRDRLGTEQLIDLVYTVGQYQTVAMAINAFRVQPEPDIAALRAELPLPAPTAAPTP</sequence>
<dbReference type="Proteomes" id="UP001271723">
    <property type="component" value="Unassembled WGS sequence"/>
</dbReference>
<dbReference type="Gene3D" id="1.20.1290.10">
    <property type="entry name" value="AhpD-like"/>
    <property type="match status" value="1"/>
</dbReference>
<proteinExistence type="predicted"/>
<protein>
    <submittedName>
        <fullName evidence="2">Carboxymuconolactone decarboxylase family protein</fullName>
    </submittedName>
</protein>
<name>A0ABU4L371_9ACTN</name>
<comment type="caution">
    <text evidence="2">The sequence shown here is derived from an EMBL/GenBank/DDBJ whole genome shotgun (WGS) entry which is preliminary data.</text>
</comment>
<reference evidence="2 3" key="1">
    <citation type="journal article" date="2023" name="Microb. Genom.">
        <title>Mesoterricola silvestris gen. nov., sp. nov., Mesoterricola sediminis sp. nov., Geothrix oryzae sp. nov., Geothrix edaphica sp. nov., Geothrix rubra sp. nov., and Geothrix limicola sp. nov., six novel members of Acidobacteriota isolated from soils.</title>
        <authorList>
            <person name="Weisberg A.J."/>
            <person name="Pearce E."/>
            <person name="Kramer C.G."/>
            <person name="Chang J.H."/>
            <person name="Clarke C.R."/>
        </authorList>
    </citation>
    <scope>NUCLEOTIDE SEQUENCE [LARGE SCALE GENOMIC DNA]</scope>
    <source>
        <strain evidence="2 3">NRRL_B-2795</strain>
    </source>
</reference>
<dbReference type="InterPro" id="IPR003779">
    <property type="entry name" value="CMD-like"/>
</dbReference>
<gene>
    <name evidence="2" type="ORF">PV517_14510</name>
</gene>
<evidence type="ECO:0000259" key="1">
    <source>
        <dbReference type="Pfam" id="PF02627"/>
    </source>
</evidence>
<evidence type="ECO:0000313" key="2">
    <source>
        <dbReference type="EMBL" id="MDX2909910.1"/>
    </source>
</evidence>
<dbReference type="PANTHER" id="PTHR34846">
    <property type="entry name" value="4-CARBOXYMUCONOLACTONE DECARBOXYLASE FAMILY PROTEIN (AFU_ORTHOLOGUE AFUA_6G11590)"/>
    <property type="match status" value="1"/>
</dbReference>
<dbReference type="PANTHER" id="PTHR34846:SF5">
    <property type="entry name" value="CARBOXYMUCONOLACTONE DECARBOXYLASE-LIKE DOMAIN-CONTAINING PROTEIN"/>
    <property type="match status" value="1"/>
</dbReference>
<keyword evidence="3" id="KW-1185">Reference proteome</keyword>
<dbReference type="EMBL" id="JARAVY010000005">
    <property type="protein sequence ID" value="MDX2909910.1"/>
    <property type="molecule type" value="Genomic_DNA"/>
</dbReference>
<accession>A0ABU4L371</accession>
<dbReference type="Pfam" id="PF02627">
    <property type="entry name" value="CMD"/>
    <property type="match status" value="1"/>
</dbReference>
<dbReference type="InterPro" id="IPR029032">
    <property type="entry name" value="AhpD-like"/>
</dbReference>
<organism evidence="2 3">
    <name type="scientific">Streptomyces griseiscabiei</name>
    <dbReference type="NCBI Taxonomy" id="2993540"/>
    <lineage>
        <taxon>Bacteria</taxon>
        <taxon>Bacillati</taxon>
        <taxon>Actinomycetota</taxon>
        <taxon>Actinomycetes</taxon>
        <taxon>Kitasatosporales</taxon>
        <taxon>Streptomycetaceae</taxon>
        <taxon>Streptomyces</taxon>
    </lineage>
</organism>
<dbReference type="SUPFAM" id="SSF69118">
    <property type="entry name" value="AhpD-like"/>
    <property type="match status" value="1"/>
</dbReference>
<feature type="domain" description="Carboxymuconolactone decarboxylase-like" evidence="1">
    <location>
        <begin position="47"/>
        <end position="125"/>
    </location>
</feature>
<evidence type="ECO:0000313" key="3">
    <source>
        <dbReference type="Proteomes" id="UP001271723"/>
    </source>
</evidence>